<dbReference type="CDD" id="cd00448">
    <property type="entry name" value="YjgF_YER057c_UK114_family"/>
    <property type="match status" value="1"/>
</dbReference>
<evidence type="ECO:0000313" key="1">
    <source>
        <dbReference type="EMBL" id="RHZ43681.1"/>
    </source>
</evidence>
<dbReference type="GO" id="GO:0005739">
    <property type="term" value="C:mitochondrion"/>
    <property type="evidence" value="ECO:0007669"/>
    <property type="project" value="TreeGrafter"/>
</dbReference>
<dbReference type="InterPro" id="IPR006175">
    <property type="entry name" value="YjgF/YER057c/UK114"/>
</dbReference>
<name>A0A397FY49_ASPTH</name>
<reference evidence="1" key="1">
    <citation type="submission" date="2018-08" db="EMBL/GenBank/DDBJ databases">
        <title>Draft genome sequence of azole-resistant Aspergillus thermomutatus (Neosartorya pseudofischeri) strain HMR AF 39, isolated from a human nasal aspirate.</title>
        <authorList>
            <person name="Parent-Michaud M."/>
            <person name="Dufresne P.J."/>
            <person name="Fournier E."/>
            <person name="Martineau C."/>
            <person name="Moreira S."/>
            <person name="Perkins V."/>
            <person name="De Repentigny L."/>
            <person name="Dufresne S.F."/>
        </authorList>
    </citation>
    <scope>NUCLEOTIDE SEQUENCE [LARGE SCALE GENOMIC DNA]</scope>
    <source>
        <strain evidence="1">HMR AF 39</strain>
    </source>
</reference>
<dbReference type="RefSeq" id="XP_026609936.1">
    <property type="nucleotide sequence ID" value="XM_026754494.1"/>
</dbReference>
<comment type="caution">
    <text evidence="1">The sequence shown here is derived from an EMBL/GenBank/DDBJ whole genome shotgun (WGS) entry which is preliminary data.</text>
</comment>
<dbReference type="Proteomes" id="UP000215305">
    <property type="component" value="Unassembled WGS sequence"/>
</dbReference>
<accession>A0A397FY49</accession>
<dbReference type="GO" id="GO:0005829">
    <property type="term" value="C:cytosol"/>
    <property type="evidence" value="ECO:0007669"/>
    <property type="project" value="TreeGrafter"/>
</dbReference>
<dbReference type="GeneID" id="38122849"/>
<organism evidence="1 2">
    <name type="scientific">Aspergillus thermomutatus</name>
    <name type="common">Neosartorya pseudofischeri</name>
    <dbReference type="NCBI Taxonomy" id="41047"/>
    <lineage>
        <taxon>Eukaryota</taxon>
        <taxon>Fungi</taxon>
        <taxon>Dikarya</taxon>
        <taxon>Ascomycota</taxon>
        <taxon>Pezizomycotina</taxon>
        <taxon>Eurotiomycetes</taxon>
        <taxon>Eurotiomycetidae</taxon>
        <taxon>Eurotiales</taxon>
        <taxon>Aspergillaceae</taxon>
        <taxon>Aspergillus</taxon>
        <taxon>Aspergillus subgen. Fumigati</taxon>
    </lineage>
</organism>
<keyword evidence="2" id="KW-1185">Reference proteome</keyword>
<dbReference type="InterPro" id="IPR035959">
    <property type="entry name" value="RutC-like_sf"/>
</dbReference>
<dbReference type="OrthoDB" id="309640at2759"/>
<dbReference type="STRING" id="41047.A0A397FY49"/>
<sequence>MSNGTPYFLPAEKAQGLANYPHARFAPTIAHRTLYVSGTSSRRGDGTWDGVTEHADGTWTLDIRAQTAAVLRNIESIIHGATDGRGGLQNIVDATVFLIDLPQNYSGMNEEWNKIWPDRASAPARTTIGVKELPNPRLLVEIKCTAVVALEL</sequence>
<dbReference type="PANTHER" id="PTHR11803:SF48">
    <property type="entry name" value="2-AMINOMUCONATE DEAMINASE"/>
    <property type="match status" value="1"/>
</dbReference>
<dbReference type="SUPFAM" id="SSF55298">
    <property type="entry name" value="YjgF-like"/>
    <property type="match status" value="1"/>
</dbReference>
<dbReference type="GO" id="GO:0019239">
    <property type="term" value="F:deaminase activity"/>
    <property type="evidence" value="ECO:0007669"/>
    <property type="project" value="TreeGrafter"/>
</dbReference>
<dbReference type="PANTHER" id="PTHR11803">
    <property type="entry name" value="2-IMINOBUTANOATE/2-IMINOPROPANOATE DEAMINASE RIDA"/>
    <property type="match status" value="1"/>
</dbReference>
<proteinExistence type="predicted"/>
<evidence type="ECO:0000313" key="2">
    <source>
        <dbReference type="Proteomes" id="UP000215305"/>
    </source>
</evidence>
<gene>
    <name evidence="1" type="ORF">CDV56_100875</name>
</gene>
<dbReference type="AlphaFoldDB" id="A0A397FY49"/>
<dbReference type="Pfam" id="PF01042">
    <property type="entry name" value="Ribonuc_L-PSP"/>
    <property type="match status" value="1"/>
</dbReference>
<dbReference type="Gene3D" id="3.30.1330.40">
    <property type="entry name" value="RutC-like"/>
    <property type="match status" value="1"/>
</dbReference>
<dbReference type="VEuPathDB" id="FungiDB:CDV56_100875"/>
<dbReference type="EMBL" id="NKHU02000389">
    <property type="protein sequence ID" value="RHZ43681.1"/>
    <property type="molecule type" value="Genomic_DNA"/>
</dbReference>
<protein>
    <submittedName>
        <fullName evidence="1">Uncharacterized protein</fullName>
    </submittedName>
</protein>